<dbReference type="InterPro" id="IPR053927">
    <property type="entry name" value="FlgK_helical"/>
</dbReference>
<evidence type="ECO:0000313" key="12">
    <source>
        <dbReference type="Proteomes" id="UP000449710"/>
    </source>
</evidence>
<dbReference type="Pfam" id="PF22638">
    <property type="entry name" value="FlgK_D1"/>
    <property type="match status" value="1"/>
</dbReference>
<name>A0AA44BEK7_9CLOT</name>
<protein>
    <recommendedName>
        <fullName evidence="4 7">Flagellar hook-associated protein 1</fullName>
        <shortName evidence="7">HAP1</shortName>
    </recommendedName>
</protein>
<evidence type="ECO:0000313" key="11">
    <source>
        <dbReference type="EMBL" id="NBG88305.1"/>
    </source>
</evidence>
<dbReference type="InterPro" id="IPR001444">
    <property type="entry name" value="Flag_bb_rod_N"/>
</dbReference>
<comment type="caution">
    <text evidence="11">The sequence shown here is derived from an EMBL/GenBank/DDBJ whole genome shotgun (WGS) entry which is preliminary data.</text>
</comment>
<comment type="similarity">
    <text evidence="3 7">Belongs to the flagella basal body rod proteins family.</text>
</comment>
<evidence type="ECO:0000256" key="5">
    <source>
        <dbReference type="ARBA" id="ARBA00022525"/>
    </source>
</evidence>
<evidence type="ECO:0000256" key="1">
    <source>
        <dbReference type="ARBA" id="ARBA00004365"/>
    </source>
</evidence>
<dbReference type="GO" id="GO:0005198">
    <property type="term" value="F:structural molecule activity"/>
    <property type="evidence" value="ECO:0007669"/>
    <property type="project" value="UniProtKB-UniRule"/>
</dbReference>
<dbReference type="Proteomes" id="UP000449710">
    <property type="component" value="Unassembled WGS sequence"/>
</dbReference>
<dbReference type="AlphaFoldDB" id="A0AA44BEK7"/>
<keyword evidence="6 7" id="KW-0975">Bacterial flagellum</keyword>
<evidence type="ECO:0000256" key="3">
    <source>
        <dbReference type="ARBA" id="ARBA00009677"/>
    </source>
</evidence>
<dbReference type="EMBL" id="SUMG01000007">
    <property type="protein sequence ID" value="NBG88305.1"/>
    <property type="molecule type" value="Genomic_DNA"/>
</dbReference>
<keyword evidence="11" id="KW-0282">Flagellum</keyword>
<feature type="domain" description="Flagellar hook-associated protein FlgK helical" evidence="10">
    <location>
        <begin position="97"/>
        <end position="345"/>
    </location>
</feature>
<gene>
    <name evidence="7 11" type="primary">flgK</name>
    <name evidence="11" type="ORF">ISALK_07300</name>
</gene>
<evidence type="ECO:0000256" key="6">
    <source>
        <dbReference type="ARBA" id="ARBA00023143"/>
    </source>
</evidence>
<dbReference type="NCBIfam" id="TIGR02492">
    <property type="entry name" value="flgK_ends"/>
    <property type="match status" value="1"/>
</dbReference>
<accession>A0AA44BEK7</accession>
<dbReference type="Pfam" id="PF00460">
    <property type="entry name" value="Flg_bb_rod"/>
    <property type="match status" value="1"/>
</dbReference>
<feature type="domain" description="Flagellar basal body rod protein N-terminal" evidence="8">
    <location>
        <begin position="9"/>
        <end position="37"/>
    </location>
</feature>
<evidence type="ECO:0000259" key="10">
    <source>
        <dbReference type="Pfam" id="PF22638"/>
    </source>
</evidence>
<dbReference type="PANTHER" id="PTHR30033">
    <property type="entry name" value="FLAGELLAR HOOK-ASSOCIATED PROTEIN 1"/>
    <property type="match status" value="1"/>
</dbReference>
<dbReference type="InterPro" id="IPR010930">
    <property type="entry name" value="Flg_bb/hook_C_dom"/>
</dbReference>
<reference evidence="11 12" key="1">
    <citation type="submission" date="2019-04" db="EMBL/GenBank/DDBJ databases">
        <title>Isachenkonia alkalipeptolytica gen. nov. sp. nov. a new anaerobic, alkiliphilic organothrophic bacterium capable to reduce synthesized ferrihydrite isolated from a soda lake.</title>
        <authorList>
            <person name="Toshchakov S.V."/>
            <person name="Zavarzina D.G."/>
            <person name="Zhilina T.N."/>
            <person name="Kostrikina N.A."/>
            <person name="Kublanov I.V."/>
        </authorList>
    </citation>
    <scope>NUCLEOTIDE SEQUENCE [LARGE SCALE GENOMIC DNA]</scope>
    <source>
        <strain evidence="11 12">Z-1701</strain>
    </source>
</reference>
<proteinExistence type="inferred from homology"/>
<dbReference type="SUPFAM" id="SSF64518">
    <property type="entry name" value="Phase 1 flagellin"/>
    <property type="match status" value="1"/>
</dbReference>
<keyword evidence="5 7" id="KW-0964">Secreted</keyword>
<dbReference type="GO" id="GO:0009424">
    <property type="term" value="C:bacterial-type flagellum hook"/>
    <property type="evidence" value="ECO:0007669"/>
    <property type="project" value="UniProtKB-UniRule"/>
</dbReference>
<comment type="subcellular location">
    <subcellularLocation>
        <location evidence="1 7">Bacterial flagellum</location>
    </subcellularLocation>
    <subcellularLocation>
        <location evidence="2 7">Secreted</location>
    </subcellularLocation>
</comment>
<dbReference type="Pfam" id="PF06429">
    <property type="entry name" value="Flg_bbr_C"/>
    <property type="match status" value="1"/>
</dbReference>
<keyword evidence="11" id="KW-0966">Cell projection</keyword>
<keyword evidence="12" id="KW-1185">Reference proteome</keyword>
<dbReference type="GO" id="GO:0044780">
    <property type="term" value="P:bacterial-type flagellum assembly"/>
    <property type="evidence" value="ECO:0007669"/>
    <property type="project" value="InterPro"/>
</dbReference>
<dbReference type="GO" id="GO:0005576">
    <property type="term" value="C:extracellular region"/>
    <property type="evidence" value="ECO:0007669"/>
    <property type="project" value="UniProtKB-SubCell"/>
</dbReference>
<keyword evidence="11" id="KW-0969">Cilium</keyword>
<dbReference type="PANTHER" id="PTHR30033:SF1">
    <property type="entry name" value="FLAGELLAR HOOK-ASSOCIATED PROTEIN 1"/>
    <property type="match status" value="1"/>
</dbReference>
<dbReference type="PRINTS" id="PR01005">
    <property type="entry name" value="FLGHOOKAP1"/>
</dbReference>
<feature type="domain" description="Flagellar basal-body/hook protein C-terminal" evidence="9">
    <location>
        <begin position="479"/>
        <end position="515"/>
    </location>
</feature>
<evidence type="ECO:0000259" key="9">
    <source>
        <dbReference type="Pfam" id="PF06429"/>
    </source>
</evidence>
<evidence type="ECO:0000259" key="8">
    <source>
        <dbReference type="Pfam" id="PF00460"/>
    </source>
</evidence>
<organism evidence="11 12">
    <name type="scientific">Isachenkonia alkalipeptolytica</name>
    <dbReference type="NCBI Taxonomy" id="2565777"/>
    <lineage>
        <taxon>Bacteria</taxon>
        <taxon>Bacillati</taxon>
        <taxon>Bacillota</taxon>
        <taxon>Clostridia</taxon>
        <taxon>Eubacteriales</taxon>
        <taxon>Clostridiaceae</taxon>
        <taxon>Isachenkonia</taxon>
    </lineage>
</organism>
<dbReference type="RefSeq" id="WP_160720726.1">
    <property type="nucleotide sequence ID" value="NZ_SUMG01000007.1"/>
</dbReference>
<dbReference type="InterPro" id="IPR002371">
    <property type="entry name" value="FlgK"/>
</dbReference>
<evidence type="ECO:0000256" key="4">
    <source>
        <dbReference type="ARBA" id="ARBA00016244"/>
    </source>
</evidence>
<evidence type="ECO:0000256" key="2">
    <source>
        <dbReference type="ARBA" id="ARBA00004613"/>
    </source>
</evidence>
<sequence length="522" mass="58274">MRSTFLGFNAARSGLFSSQRALDITGHNIANANTEGYSRQRLEQSSSISMKLQGGQGMLGTGVDTKEIQQIRNEFIDHQLRQENTDLGYWGARAEGLEMLEMILNEPSDTGITEVMDDFFYAVDTLAKNPGDSDITVRAQVREEAIAFTKTLNHLYSQMEQNVRNTDDEINNTVTEINDLTKGISRLNKQIYTLESDGSNANDLRDDRNVMLDELSKLADVRVSEYTEKIVGSEEGAGKKMMIEINGRPLVDHDTAYAIETEETYSDIYDGDNPEAEIPITQLTWAGREELTGDLGGELQALVDLRDGDSAGEKGYPYYMKELNTFAQTFAKEVNELHSRGYGLGSDVLEDENGNPVQEDGAGYLMFTRDNENSIDLYEDGEVNYKEINARNISISADVDEDLNRIATSLDGSQGDASIAEQIGQMRNDRTMFQEGKPEDFMKALIGNLGVDAKEANRNRDNQEGLVGMLDYKRESIMGVSMDEEMSNMIKFQHAYNASARMMTTMDEMLDVVINRLGTVGR</sequence>
<evidence type="ECO:0000256" key="7">
    <source>
        <dbReference type="RuleBase" id="RU362065"/>
    </source>
</evidence>